<dbReference type="Gene3D" id="3.30.710.10">
    <property type="entry name" value="Potassium Channel Kv1.1, Chain A"/>
    <property type="match status" value="1"/>
</dbReference>
<dbReference type="RefSeq" id="XP_014677706.1">
    <property type="nucleotide sequence ID" value="XM_014822220.1"/>
</dbReference>
<feature type="domain" description="BACK" evidence="2">
    <location>
        <begin position="105"/>
        <end position="197"/>
    </location>
</feature>
<keyword evidence="3" id="KW-1185">Reference proteome</keyword>
<dbReference type="InterPro" id="IPR051481">
    <property type="entry name" value="BTB-POZ/Galectin-3-binding"/>
</dbReference>
<dbReference type="GeneID" id="106817546"/>
<evidence type="ECO:0000313" key="4">
    <source>
        <dbReference type="RefSeq" id="XP_014677706.1"/>
    </source>
</evidence>
<feature type="region of interest" description="Disordered" evidence="1">
    <location>
        <begin position="1"/>
        <end position="24"/>
    </location>
</feature>
<dbReference type="InterPro" id="IPR011333">
    <property type="entry name" value="SKP1/BTB/POZ_sf"/>
</dbReference>
<dbReference type="PANTHER" id="PTHR24410">
    <property type="entry name" value="HL07962P-RELATED"/>
    <property type="match status" value="1"/>
</dbReference>
<dbReference type="PANTHER" id="PTHR24410:SF46">
    <property type="entry name" value="SERINE-ENRICHED PROTEIN"/>
    <property type="match status" value="1"/>
</dbReference>
<evidence type="ECO:0000259" key="2">
    <source>
        <dbReference type="Pfam" id="PF07707"/>
    </source>
</evidence>
<evidence type="ECO:0000313" key="3">
    <source>
        <dbReference type="Proteomes" id="UP000695022"/>
    </source>
</evidence>
<dbReference type="CDD" id="cd18507">
    <property type="entry name" value="BACK_GPRS_like"/>
    <property type="match status" value="1"/>
</dbReference>
<sequence length="272" mass="31000">MMYDKQQETKKKDRKSKDEKVQEKVDKKFLREIERKMMKEKEKEDRKSTSAARKFFRRRRLTNAADYFGLDELKKTCIGFVNCCINVDTACALLSSAEEYMHYKSTKCLVQKVLEFVDTNGDHILSLPAFALLPQHVVKLALSREELQADELTKFHAALLWSRKHCEQHPDDKVKDTMTDFLDLVAFHKIPAAVLMREVHPSGVVPDSVVMNALAYQADPTSVDLTAVRPRPRARPGMLLTQHSMSRLSIHDGHLLGAANAQTAATETGHHR</sequence>
<gene>
    <name evidence="4" type="primary">LOC106817546</name>
</gene>
<dbReference type="Pfam" id="PF07707">
    <property type="entry name" value="BACK"/>
    <property type="match status" value="1"/>
</dbReference>
<dbReference type="Gene3D" id="1.25.40.420">
    <property type="match status" value="1"/>
</dbReference>
<name>A0ABM1EZT5_PRICU</name>
<dbReference type="Proteomes" id="UP000695022">
    <property type="component" value="Unplaced"/>
</dbReference>
<dbReference type="InterPro" id="IPR011705">
    <property type="entry name" value="BACK"/>
</dbReference>
<organism evidence="3 4">
    <name type="scientific">Priapulus caudatus</name>
    <name type="common">Priapulid worm</name>
    <dbReference type="NCBI Taxonomy" id="37621"/>
    <lineage>
        <taxon>Eukaryota</taxon>
        <taxon>Metazoa</taxon>
        <taxon>Ecdysozoa</taxon>
        <taxon>Scalidophora</taxon>
        <taxon>Priapulida</taxon>
        <taxon>Priapulimorpha</taxon>
        <taxon>Priapulimorphida</taxon>
        <taxon>Priapulidae</taxon>
        <taxon>Priapulus</taxon>
    </lineage>
</organism>
<reference evidence="4" key="1">
    <citation type="submission" date="2025-08" db="UniProtKB">
        <authorList>
            <consortium name="RefSeq"/>
        </authorList>
    </citation>
    <scope>IDENTIFICATION</scope>
</reference>
<protein>
    <submittedName>
        <fullName evidence="4">Serine-enriched protein-like</fullName>
    </submittedName>
</protein>
<accession>A0ABM1EZT5</accession>
<evidence type="ECO:0000256" key="1">
    <source>
        <dbReference type="SAM" id="MobiDB-lite"/>
    </source>
</evidence>
<proteinExistence type="predicted"/>